<evidence type="ECO:0000256" key="4">
    <source>
        <dbReference type="ARBA" id="ARBA00022989"/>
    </source>
</evidence>
<dbReference type="PANTHER" id="PTHR10984:SF36">
    <property type="entry name" value="ENDOPLASMIC RETICULUM-GOLGI INTERMEDIATE COMPARTMENT PROTEIN 1"/>
    <property type="match status" value="1"/>
</dbReference>
<keyword evidence="9" id="KW-1185">Reference proteome</keyword>
<dbReference type="InterPro" id="IPR039542">
    <property type="entry name" value="Erv_N"/>
</dbReference>
<dbReference type="PANTHER" id="PTHR10984">
    <property type="entry name" value="ENDOPLASMIC RETICULUM-GOLGI INTERMEDIATE COMPARTMENT PROTEIN"/>
    <property type="match status" value="1"/>
</dbReference>
<dbReference type="GO" id="GO:0033116">
    <property type="term" value="C:endoplasmic reticulum-Golgi intermediate compartment membrane"/>
    <property type="evidence" value="ECO:0007669"/>
    <property type="project" value="UniProtKB-SubCell"/>
</dbReference>
<keyword evidence="3" id="KW-0812">Transmembrane</keyword>
<sequence length="343" mass="38703">MKMNHNSLLPFKKNERGNKDFRLTNERKFIYSFTPFLREEVKSSAGWTAARAASDEKSLIAGSWYSLNNSGHSKWLAGAIISICCTIFIFLMLVTEFWFFITPDVQSELIVENANPTDRIPVRINISLPKMKCEYLGIDIQDDMGRHEVGFVENTAKTPIHDGVGCLFEAHFHINKVPGNFHVSTHSVDVQPDEYNFSHEIHEVSFGSKIKKISSKNIGTFNSLSGRDSSESGALDSHEYVMKIVPTTYESLGGAKLFAYQYTYAYRSYVSFGHGGRVVPALWFRYDLNPITVKYHETRPPIYHFLTTVCAIVGGTFTVAGIIDSTLFTATQLFKKFELGKLS</sequence>
<comment type="similarity">
    <text evidence="2">Belongs to the ERGIC family.</text>
</comment>
<dbReference type="GO" id="GO:0005789">
    <property type="term" value="C:endoplasmic reticulum membrane"/>
    <property type="evidence" value="ECO:0007669"/>
    <property type="project" value="TreeGrafter"/>
</dbReference>
<feature type="domain" description="Endoplasmic reticulum vesicle transporter C-terminal" evidence="6">
    <location>
        <begin position="163"/>
        <end position="324"/>
    </location>
</feature>
<evidence type="ECO:0000259" key="7">
    <source>
        <dbReference type="Pfam" id="PF13850"/>
    </source>
</evidence>
<organism evidence="8 9">
    <name type="scientific">Lepeophtheirus salmonis</name>
    <name type="common">Salmon louse</name>
    <name type="synonym">Caligus salmonis</name>
    <dbReference type="NCBI Taxonomy" id="72036"/>
    <lineage>
        <taxon>Eukaryota</taxon>
        <taxon>Metazoa</taxon>
        <taxon>Ecdysozoa</taxon>
        <taxon>Arthropoda</taxon>
        <taxon>Crustacea</taxon>
        <taxon>Multicrustacea</taxon>
        <taxon>Hexanauplia</taxon>
        <taxon>Copepoda</taxon>
        <taxon>Siphonostomatoida</taxon>
        <taxon>Caligidae</taxon>
        <taxon>Lepeophtheirus</taxon>
    </lineage>
</organism>
<dbReference type="Pfam" id="PF13850">
    <property type="entry name" value="ERGIC_N"/>
    <property type="match status" value="1"/>
</dbReference>
<keyword evidence="5" id="KW-0472">Membrane</keyword>
<dbReference type="InterPro" id="IPR012936">
    <property type="entry name" value="Erv_C"/>
</dbReference>
<gene>
    <name evidence="8" type="ORF">LSAA_7701</name>
</gene>
<proteinExistence type="inferred from homology"/>
<keyword evidence="4" id="KW-1133">Transmembrane helix</keyword>
<dbReference type="GO" id="GO:0030134">
    <property type="term" value="C:COPII-coated ER to Golgi transport vesicle"/>
    <property type="evidence" value="ECO:0007669"/>
    <property type="project" value="TreeGrafter"/>
</dbReference>
<evidence type="ECO:0000256" key="1">
    <source>
        <dbReference type="ARBA" id="ARBA00004457"/>
    </source>
</evidence>
<dbReference type="OrthoDB" id="270930at2759"/>
<dbReference type="Pfam" id="PF07970">
    <property type="entry name" value="COPIIcoated_ERV"/>
    <property type="match status" value="1"/>
</dbReference>
<evidence type="ECO:0000256" key="3">
    <source>
        <dbReference type="ARBA" id="ARBA00022692"/>
    </source>
</evidence>
<evidence type="ECO:0000259" key="6">
    <source>
        <dbReference type="Pfam" id="PF07970"/>
    </source>
</evidence>
<dbReference type="EMBL" id="HG994582">
    <property type="protein sequence ID" value="CAF2900544.1"/>
    <property type="molecule type" value="Genomic_DNA"/>
</dbReference>
<name>A0A7R8CR15_LEPSM</name>
<comment type="subcellular location">
    <subcellularLocation>
        <location evidence="1">Endoplasmic reticulum-Golgi intermediate compartment membrane</location>
        <topology evidence="1">Multi-pass membrane protein</topology>
    </subcellularLocation>
</comment>
<reference evidence="8" key="1">
    <citation type="submission" date="2021-02" db="EMBL/GenBank/DDBJ databases">
        <authorList>
            <person name="Bekaert M."/>
        </authorList>
    </citation>
    <scope>NUCLEOTIDE SEQUENCE</scope>
    <source>
        <strain evidence="8">IoA-00</strain>
    </source>
</reference>
<evidence type="ECO:0000256" key="5">
    <source>
        <dbReference type="ARBA" id="ARBA00023136"/>
    </source>
</evidence>
<dbReference type="GO" id="GO:0006890">
    <property type="term" value="P:retrograde vesicle-mediated transport, Golgi to endoplasmic reticulum"/>
    <property type="evidence" value="ECO:0007669"/>
    <property type="project" value="TreeGrafter"/>
</dbReference>
<dbReference type="InterPro" id="IPR045888">
    <property type="entry name" value="Erv"/>
</dbReference>
<dbReference type="GO" id="GO:0006888">
    <property type="term" value="P:endoplasmic reticulum to Golgi vesicle-mediated transport"/>
    <property type="evidence" value="ECO:0007669"/>
    <property type="project" value="TreeGrafter"/>
</dbReference>
<dbReference type="GO" id="GO:0000139">
    <property type="term" value="C:Golgi membrane"/>
    <property type="evidence" value="ECO:0007669"/>
    <property type="project" value="TreeGrafter"/>
</dbReference>
<feature type="domain" description="Endoplasmic reticulum vesicle transporter N-terminal" evidence="7">
    <location>
        <begin position="76"/>
        <end position="148"/>
    </location>
</feature>
<dbReference type="AlphaFoldDB" id="A0A7R8CR15"/>
<evidence type="ECO:0000256" key="2">
    <source>
        <dbReference type="ARBA" id="ARBA00005648"/>
    </source>
</evidence>
<dbReference type="Proteomes" id="UP000675881">
    <property type="component" value="Chromosome 3"/>
</dbReference>
<evidence type="ECO:0000313" key="8">
    <source>
        <dbReference type="EMBL" id="CAF2900544.1"/>
    </source>
</evidence>
<evidence type="ECO:0000313" key="9">
    <source>
        <dbReference type="Proteomes" id="UP000675881"/>
    </source>
</evidence>
<accession>A0A7R8CR15</accession>
<protein>
    <submittedName>
        <fullName evidence="8">ERGIC1</fullName>
    </submittedName>
</protein>